<keyword evidence="5 8" id="KW-1133">Transmembrane helix</keyword>
<evidence type="ECO:0000313" key="9">
    <source>
        <dbReference type="EMBL" id="MBD3930492.1"/>
    </source>
</evidence>
<feature type="transmembrane region" description="Helical" evidence="8">
    <location>
        <begin position="292"/>
        <end position="313"/>
    </location>
</feature>
<evidence type="ECO:0000256" key="4">
    <source>
        <dbReference type="ARBA" id="ARBA00022692"/>
    </source>
</evidence>
<feature type="transmembrane region" description="Helical" evidence="8">
    <location>
        <begin position="57"/>
        <end position="76"/>
    </location>
</feature>
<feature type="transmembrane region" description="Helical" evidence="8">
    <location>
        <begin position="205"/>
        <end position="229"/>
    </location>
</feature>
<keyword evidence="4 8" id="KW-0812">Transmembrane</keyword>
<organism evidence="9 10">
    <name type="scientific">Streptomyces chumphonensis</name>
    <dbReference type="NCBI Taxonomy" id="1214925"/>
    <lineage>
        <taxon>Bacteria</taxon>
        <taxon>Bacillati</taxon>
        <taxon>Actinomycetota</taxon>
        <taxon>Actinomycetes</taxon>
        <taxon>Kitasatosporales</taxon>
        <taxon>Streptomycetaceae</taxon>
        <taxon>Streptomyces</taxon>
    </lineage>
</organism>
<accession>A0A927EWW5</accession>
<dbReference type="EMBL" id="JACXYU010000001">
    <property type="protein sequence ID" value="MBD3930492.1"/>
    <property type="molecule type" value="Genomic_DNA"/>
</dbReference>
<feature type="transmembrane region" description="Helical" evidence="8">
    <location>
        <begin position="418"/>
        <end position="440"/>
    </location>
</feature>
<dbReference type="PANTHER" id="PTHR23513:SF9">
    <property type="entry name" value="ENTEROBACTIN EXPORTER ENTS"/>
    <property type="match status" value="1"/>
</dbReference>
<dbReference type="SUPFAM" id="SSF103473">
    <property type="entry name" value="MFS general substrate transporter"/>
    <property type="match status" value="1"/>
</dbReference>
<dbReference type="GO" id="GO:0005886">
    <property type="term" value="C:plasma membrane"/>
    <property type="evidence" value="ECO:0007669"/>
    <property type="project" value="UniProtKB-SubCell"/>
</dbReference>
<feature type="transmembrane region" description="Helical" evidence="8">
    <location>
        <begin position="349"/>
        <end position="369"/>
    </location>
</feature>
<evidence type="ECO:0000256" key="2">
    <source>
        <dbReference type="ARBA" id="ARBA00022448"/>
    </source>
</evidence>
<sequence length="461" mass="47682">MPRSCQARCGGTANPPGPAGPRRNPVAGRRCRARTWPVVPALLPDLAPWRTSPDFRALWWAGAVATLGRGFTAVTLPFQLAQLTGSPLAVGLIGVVQLVPLALFGLVGGALADAVDQRRLVLWAEAGLACVAGLLVVNAVLPVPLVWPLYAAAALSSALTGLQQPAMSALVPRVVAHGQLSAAAAWSALRWQLGAVLGPSLAGLVVAWADIGTAYAVNLLGCGLALLLARRLSPSPARPGARRVSPRGIAEGAGYAWRRKELLGTYLVDLAVTFFAFPMALFPFLAEDLGATWALGLMYAALPAGSAVVSLTSGWTARVHRHGRAVVWAALGTGAATAGAGWAAGSGLLWPVLLLLAVAGGFDMVSGVFRHTLWDQSVPDALRGRLAGIELLSYAGGPQLGQVRAGTMADLTSVRASVWAGGLLCVGAVGLLVLCLPRLLGYDARTDRYARAVREERAAGA</sequence>
<keyword evidence="10" id="KW-1185">Reference proteome</keyword>
<feature type="region of interest" description="Disordered" evidence="7">
    <location>
        <begin position="1"/>
        <end position="27"/>
    </location>
</feature>
<gene>
    <name evidence="9" type="ORF">IF129_02730</name>
</gene>
<feature type="compositionally biased region" description="Low complexity" evidence="7">
    <location>
        <begin position="10"/>
        <end position="27"/>
    </location>
</feature>
<dbReference type="InterPro" id="IPR011701">
    <property type="entry name" value="MFS"/>
</dbReference>
<comment type="caution">
    <text evidence="9">The sequence shown here is derived from an EMBL/GenBank/DDBJ whole genome shotgun (WGS) entry which is preliminary data.</text>
</comment>
<name>A0A927EWW5_9ACTN</name>
<keyword evidence="6 8" id="KW-0472">Membrane</keyword>
<proteinExistence type="predicted"/>
<evidence type="ECO:0000256" key="5">
    <source>
        <dbReference type="ARBA" id="ARBA00022989"/>
    </source>
</evidence>
<dbReference type="InterPro" id="IPR036259">
    <property type="entry name" value="MFS_trans_sf"/>
</dbReference>
<evidence type="ECO:0000256" key="8">
    <source>
        <dbReference type="SAM" id="Phobius"/>
    </source>
</evidence>
<feature type="transmembrane region" description="Helical" evidence="8">
    <location>
        <begin position="120"/>
        <end position="139"/>
    </location>
</feature>
<keyword evidence="2" id="KW-0813">Transport</keyword>
<dbReference type="AlphaFoldDB" id="A0A927EWW5"/>
<feature type="transmembrane region" description="Helical" evidence="8">
    <location>
        <begin position="88"/>
        <end position="108"/>
    </location>
</feature>
<evidence type="ECO:0000256" key="1">
    <source>
        <dbReference type="ARBA" id="ARBA00004429"/>
    </source>
</evidence>
<protein>
    <submittedName>
        <fullName evidence="9">MFS transporter</fullName>
    </submittedName>
</protein>
<evidence type="ECO:0000256" key="7">
    <source>
        <dbReference type="SAM" id="MobiDB-lite"/>
    </source>
</evidence>
<dbReference type="Gene3D" id="1.20.1250.20">
    <property type="entry name" value="MFS general substrate transporter like domains"/>
    <property type="match status" value="1"/>
</dbReference>
<evidence type="ECO:0000313" key="10">
    <source>
        <dbReference type="Proteomes" id="UP000632289"/>
    </source>
</evidence>
<evidence type="ECO:0000256" key="6">
    <source>
        <dbReference type="ARBA" id="ARBA00023136"/>
    </source>
</evidence>
<keyword evidence="3" id="KW-1003">Cell membrane</keyword>
<evidence type="ECO:0000256" key="3">
    <source>
        <dbReference type="ARBA" id="ARBA00022475"/>
    </source>
</evidence>
<comment type="subcellular location">
    <subcellularLocation>
        <location evidence="1">Cell inner membrane</location>
        <topology evidence="1">Multi-pass membrane protein</topology>
    </subcellularLocation>
</comment>
<dbReference type="Proteomes" id="UP000632289">
    <property type="component" value="Unassembled WGS sequence"/>
</dbReference>
<dbReference type="PANTHER" id="PTHR23513">
    <property type="entry name" value="INTEGRAL MEMBRANE EFFLUX PROTEIN-RELATED"/>
    <property type="match status" value="1"/>
</dbReference>
<dbReference type="CDD" id="cd06173">
    <property type="entry name" value="MFS_MefA_like"/>
    <property type="match status" value="1"/>
</dbReference>
<feature type="transmembrane region" description="Helical" evidence="8">
    <location>
        <begin position="325"/>
        <end position="343"/>
    </location>
</feature>
<dbReference type="Pfam" id="PF07690">
    <property type="entry name" value="MFS_1"/>
    <property type="match status" value="1"/>
</dbReference>
<reference evidence="9" key="1">
    <citation type="submission" date="2020-09" db="EMBL/GenBank/DDBJ databases">
        <title>Secondary metabolite and genome analysis of marine Streptomyces chumphonensis KK1-2T.</title>
        <authorList>
            <person name="Phongsopitanun W."/>
            <person name="Kanchanasin P."/>
            <person name="Pittayakhajonwut P."/>
            <person name="Suwanborirux K."/>
            <person name="Tanasupawat S."/>
        </authorList>
    </citation>
    <scope>NUCLEOTIDE SEQUENCE</scope>
    <source>
        <strain evidence="9">KK1-2</strain>
    </source>
</reference>
<dbReference type="GO" id="GO:0022857">
    <property type="term" value="F:transmembrane transporter activity"/>
    <property type="evidence" value="ECO:0007669"/>
    <property type="project" value="InterPro"/>
</dbReference>
<feature type="transmembrane region" description="Helical" evidence="8">
    <location>
        <begin position="266"/>
        <end position="286"/>
    </location>
</feature>